<comment type="function">
    <text evidence="1">Needed for flagellar regrowth and assembly.</text>
</comment>
<dbReference type="RefSeq" id="WP_187948462.1">
    <property type="nucleotide sequence ID" value="NZ_WNJQ01000001.1"/>
</dbReference>
<proteinExistence type="inferred from homology"/>
<evidence type="ECO:0000256" key="1">
    <source>
        <dbReference type="ARBA" id="ARBA00003041"/>
    </source>
</evidence>
<accession>A0ABR7T8X3</accession>
<keyword evidence="6" id="KW-1006">Bacterial flagellum protein export</keyword>
<keyword evidence="9" id="KW-0969">Cilium</keyword>
<keyword evidence="10" id="KW-1185">Reference proteome</keyword>
<comment type="caution">
    <text evidence="9">The sequence shown here is derived from an EMBL/GenBank/DDBJ whole genome shotgun (WGS) entry which is preliminary data.</text>
</comment>
<evidence type="ECO:0000313" key="10">
    <source>
        <dbReference type="Proteomes" id="UP000638836"/>
    </source>
</evidence>
<dbReference type="Proteomes" id="UP000638836">
    <property type="component" value="Unassembled WGS sequence"/>
</dbReference>
<evidence type="ECO:0000259" key="8">
    <source>
        <dbReference type="Pfam" id="PF02108"/>
    </source>
</evidence>
<keyword evidence="9" id="KW-0966">Cell projection</keyword>
<organism evidence="9 10">
    <name type="scientific">Carnobacterium inhibens</name>
    <dbReference type="NCBI Taxonomy" id="147709"/>
    <lineage>
        <taxon>Bacteria</taxon>
        <taxon>Bacillati</taxon>
        <taxon>Bacillota</taxon>
        <taxon>Bacilli</taxon>
        <taxon>Lactobacillales</taxon>
        <taxon>Carnobacteriaceae</taxon>
        <taxon>Carnobacterium</taxon>
    </lineage>
</organism>
<sequence length="252" mass="28940">MPLSHRIIKQGQSFTEENRTFIQTEMAPAKPSEAYLNETDQVEEEPIEAIQARALLDETRQKKQAILSKAEKEAEQLKEAAEKSGFERGKKQGYETGYTTGYTTGMKQAEAESQVMRDTIQQMLDEAKETVENYYQAKKNEFLELAGHMAETIVHKSIDVSSDQVMDLINPVLHRLKREDQFITLMVRPEQKELVKEKVKEFEKENQDIRFAVLTDNTLDKNGCVVENAHAIIDLQVRKQLDAMIEDMKNAE</sequence>
<dbReference type="InterPro" id="IPR018035">
    <property type="entry name" value="Flagellar_FliH/T3SS_HrpE"/>
</dbReference>
<feature type="domain" description="Flagellar assembly protein FliH/Type III secretion system HrpE" evidence="8">
    <location>
        <begin position="118"/>
        <end position="242"/>
    </location>
</feature>
<evidence type="ECO:0000256" key="5">
    <source>
        <dbReference type="ARBA" id="ARBA00022927"/>
    </source>
</evidence>
<evidence type="ECO:0000256" key="2">
    <source>
        <dbReference type="ARBA" id="ARBA00006602"/>
    </source>
</evidence>
<evidence type="ECO:0000256" key="3">
    <source>
        <dbReference type="ARBA" id="ARBA00022448"/>
    </source>
</evidence>
<name>A0ABR7T8X3_9LACT</name>
<comment type="similarity">
    <text evidence="2">Belongs to the FliH family.</text>
</comment>
<evidence type="ECO:0000256" key="7">
    <source>
        <dbReference type="SAM" id="Coils"/>
    </source>
</evidence>
<evidence type="ECO:0000256" key="6">
    <source>
        <dbReference type="ARBA" id="ARBA00023225"/>
    </source>
</evidence>
<dbReference type="PANTHER" id="PTHR34982">
    <property type="entry name" value="YOP PROTEINS TRANSLOCATION PROTEIN L"/>
    <property type="match status" value="1"/>
</dbReference>
<evidence type="ECO:0000256" key="4">
    <source>
        <dbReference type="ARBA" id="ARBA00022795"/>
    </source>
</evidence>
<reference evidence="9 10" key="1">
    <citation type="journal article" date="2020" name="Microorganisms">
        <title>New Insight into Antimicrobial Compounds from Food and Marine-Sourced Carnobacterium Species through Phenotype and Genome Analyses.</title>
        <authorList>
            <person name="Begrem S."/>
            <person name="Ivaniuk F."/>
            <person name="Gigout-Chevalier F."/>
            <person name="Kolypczuk L."/>
            <person name="Bonnetot S."/>
            <person name="Leroi F."/>
            <person name="Grovel O."/>
            <person name="Delbarre-Ladrat C."/>
            <person name="Passerini D."/>
        </authorList>
    </citation>
    <scope>NUCLEOTIDE SEQUENCE [LARGE SCALE GENOMIC DNA]</scope>
    <source>
        <strain evidence="9 10">MIP2551</strain>
    </source>
</reference>
<keyword evidence="3" id="KW-0813">Transport</keyword>
<keyword evidence="4" id="KW-1005">Bacterial flagellum biogenesis</keyword>
<keyword evidence="7" id="KW-0175">Coiled coil</keyword>
<evidence type="ECO:0000313" key="9">
    <source>
        <dbReference type="EMBL" id="MBC9824488.1"/>
    </source>
</evidence>
<keyword evidence="5" id="KW-0653">Protein transport</keyword>
<keyword evidence="9" id="KW-0282">Flagellum</keyword>
<protein>
    <submittedName>
        <fullName evidence="9">Flagellar assembly protein FliH</fullName>
    </submittedName>
</protein>
<dbReference type="Pfam" id="PF02108">
    <property type="entry name" value="FliH"/>
    <property type="match status" value="1"/>
</dbReference>
<gene>
    <name evidence="9" type="ORF">GLO26_01415</name>
</gene>
<dbReference type="InterPro" id="IPR051472">
    <property type="entry name" value="T3SS_Stator/FliH"/>
</dbReference>
<dbReference type="PANTHER" id="PTHR34982:SF1">
    <property type="entry name" value="FLAGELLAR ASSEMBLY PROTEIN FLIH"/>
    <property type="match status" value="1"/>
</dbReference>
<dbReference type="EMBL" id="WNJQ01000001">
    <property type="protein sequence ID" value="MBC9824488.1"/>
    <property type="molecule type" value="Genomic_DNA"/>
</dbReference>
<feature type="coiled-coil region" evidence="7">
    <location>
        <begin position="56"/>
        <end position="137"/>
    </location>
</feature>